<evidence type="ECO:0000313" key="9">
    <source>
        <dbReference type="EMBL" id="PAP77889.1"/>
    </source>
</evidence>
<dbReference type="InterPro" id="IPR007627">
    <property type="entry name" value="RNA_pol_sigma70_r2"/>
</dbReference>
<dbReference type="PROSITE" id="PS01063">
    <property type="entry name" value="SIGMA70_ECF"/>
    <property type="match status" value="1"/>
</dbReference>
<evidence type="ECO:0000256" key="1">
    <source>
        <dbReference type="ARBA" id="ARBA00010641"/>
    </source>
</evidence>
<dbReference type="Pfam" id="PF08281">
    <property type="entry name" value="Sigma70_r4_2"/>
    <property type="match status" value="1"/>
</dbReference>
<dbReference type="GO" id="GO:0006352">
    <property type="term" value="P:DNA-templated transcription initiation"/>
    <property type="evidence" value="ECO:0007669"/>
    <property type="project" value="InterPro"/>
</dbReference>
<dbReference type="CDD" id="cd06171">
    <property type="entry name" value="Sigma70_r4"/>
    <property type="match status" value="1"/>
</dbReference>
<dbReference type="InterPro" id="IPR036388">
    <property type="entry name" value="WH-like_DNA-bd_sf"/>
</dbReference>
<dbReference type="RefSeq" id="WP_095511562.1">
    <property type="nucleotide sequence ID" value="NZ_MQWD01000001.1"/>
</dbReference>
<dbReference type="EMBL" id="MQWD01000001">
    <property type="protein sequence ID" value="PAP77889.1"/>
    <property type="molecule type" value="Genomic_DNA"/>
</dbReference>
<keyword evidence="5 6" id="KW-0804">Transcription</keyword>
<comment type="caution">
    <text evidence="9">The sequence shown here is derived from an EMBL/GenBank/DDBJ whole genome shotgun (WGS) entry which is preliminary data.</text>
</comment>
<feature type="domain" description="RNA polymerase sigma-70 region 2" evidence="7">
    <location>
        <begin position="23"/>
        <end position="90"/>
    </location>
</feature>
<feature type="domain" description="RNA polymerase sigma factor 70 region 4 type 2" evidence="8">
    <location>
        <begin position="120"/>
        <end position="171"/>
    </location>
</feature>
<protein>
    <recommendedName>
        <fullName evidence="6">RNA polymerase sigma factor</fullName>
    </recommendedName>
</protein>
<evidence type="ECO:0000313" key="10">
    <source>
        <dbReference type="Proteomes" id="UP000216339"/>
    </source>
</evidence>
<proteinExistence type="inferred from homology"/>
<evidence type="ECO:0000256" key="2">
    <source>
        <dbReference type="ARBA" id="ARBA00023015"/>
    </source>
</evidence>
<dbReference type="SUPFAM" id="SSF88659">
    <property type="entry name" value="Sigma3 and sigma4 domains of RNA polymerase sigma factors"/>
    <property type="match status" value="1"/>
</dbReference>
<dbReference type="Gene3D" id="1.10.10.10">
    <property type="entry name" value="Winged helix-like DNA-binding domain superfamily/Winged helix DNA-binding domain"/>
    <property type="match status" value="1"/>
</dbReference>
<dbReference type="Gene3D" id="1.10.1740.10">
    <property type="match status" value="1"/>
</dbReference>
<evidence type="ECO:0000259" key="8">
    <source>
        <dbReference type="Pfam" id="PF08281"/>
    </source>
</evidence>
<name>A0A271J5C6_9BACT</name>
<evidence type="ECO:0000256" key="3">
    <source>
        <dbReference type="ARBA" id="ARBA00023082"/>
    </source>
</evidence>
<dbReference type="InterPro" id="IPR013249">
    <property type="entry name" value="RNA_pol_sigma70_r4_t2"/>
</dbReference>
<dbReference type="SUPFAM" id="SSF88946">
    <property type="entry name" value="Sigma2 domain of RNA polymerase sigma factors"/>
    <property type="match status" value="1"/>
</dbReference>
<dbReference type="PANTHER" id="PTHR43133:SF8">
    <property type="entry name" value="RNA POLYMERASE SIGMA FACTOR HI_1459-RELATED"/>
    <property type="match status" value="1"/>
</dbReference>
<dbReference type="GO" id="GO:0003677">
    <property type="term" value="F:DNA binding"/>
    <property type="evidence" value="ECO:0007669"/>
    <property type="project" value="UniProtKB-KW"/>
</dbReference>
<evidence type="ECO:0000259" key="7">
    <source>
        <dbReference type="Pfam" id="PF04542"/>
    </source>
</evidence>
<comment type="similarity">
    <text evidence="1 6">Belongs to the sigma-70 factor family. ECF subfamily.</text>
</comment>
<dbReference type="AlphaFoldDB" id="A0A271J5C6"/>
<keyword evidence="4 6" id="KW-0238">DNA-binding</keyword>
<evidence type="ECO:0000256" key="4">
    <source>
        <dbReference type="ARBA" id="ARBA00023125"/>
    </source>
</evidence>
<dbReference type="OrthoDB" id="9798255at2"/>
<gene>
    <name evidence="9" type="ORF">BSZ37_16295</name>
</gene>
<dbReference type="NCBIfam" id="TIGR02937">
    <property type="entry name" value="sigma70-ECF"/>
    <property type="match status" value="1"/>
</dbReference>
<dbReference type="InterPro" id="IPR000838">
    <property type="entry name" value="RNA_pol_sigma70_ECF_CS"/>
</dbReference>
<organism evidence="9 10">
    <name type="scientific">Rubrivirga marina</name>
    <dbReference type="NCBI Taxonomy" id="1196024"/>
    <lineage>
        <taxon>Bacteria</taxon>
        <taxon>Pseudomonadati</taxon>
        <taxon>Rhodothermota</taxon>
        <taxon>Rhodothermia</taxon>
        <taxon>Rhodothermales</taxon>
        <taxon>Rubricoccaceae</taxon>
        <taxon>Rubrivirga</taxon>
    </lineage>
</organism>
<keyword evidence="3 6" id="KW-0731">Sigma factor</keyword>
<sequence>MPPDDPALIDAFRQGDEFAFVALYDRYKGAIFAYCAKMLLDRTAAEDLLQETFARAYEHRERLLNSTSFKAWLFTIARNQCLNALRKRGREVGFEPEAPEPPSRGATPFGNLLKSEQAELVSRTLDQLSPSYREVVVLREYQNLSYAEIAAVTKTTESSVKSKLFKARRKIGEILRPWLHPDEAPGPASVPAVAAPVR</sequence>
<evidence type="ECO:0000256" key="6">
    <source>
        <dbReference type="RuleBase" id="RU000716"/>
    </source>
</evidence>
<keyword evidence="10" id="KW-1185">Reference proteome</keyword>
<dbReference type="InterPro" id="IPR014284">
    <property type="entry name" value="RNA_pol_sigma-70_dom"/>
</dbReference>
<dbReference type="GO" id="GO:0016987">
    <property type="term" value="F:sigma factor activity"/>
    <property type="evidence" value="ECO:0007669"/>
    <property type="project" value="UniProtKB-KW"/>
</dbReference>
<dbReference type="Pfam" id="PF04542">
    <property type="entry name" value="Sigma70_r2"/>
    <property type="match status" value="1"/>
</dbReference>
<dbReference type="Proteomes" id="UP000216339">
    <property type="component" value="Unassembled WGS sequence"/>
</dbReference>
<dbReference type="InterPro" id="IPR013325">
    <property type="entry name" value="RNA_pol_sigma_r2"/>
</dbReference>
<dbReference type="PANTHER" id="PTHR43133">
    <property type="entry name" value="RNA POLYMERASE ECF-TYPE SIGMA FACTO"/>
    <property type="match status" value="1"/>
</dbReference>
<evidence type="ECO:0000256" key="5">
    <source>
        <dbReference type="ARBA" id="ARBA00023163"/>
    </source>
</evidence>
<accession>A0A271J5C6</accession>
<dbReference type="InterPro" id="IPR013324">
    <property type="entry name" value="RNA_pol_sigma_r3/r4-like"/>
</dbReference>
<dbReference type="InterPro" id="IPR039425">
    <property type="entry name" value="RNA_pol_sigma-70-like"/>
</dbReference>
<reference evidence="9 10" key="1">
    <citation type="submission" date="2016-11" db="EMBL/GenBank/DDBJ databases">
        <title>Study of marine rhodopsin-containing bacteria.</title>
        <authorList>
            <person name="Yoshizawa S."/>
            <person name="Kumagai Y."/>
            <person name="Kogure K."/>
        </authorList>
    </citation>
    <scope>NUCLEOTIDE SEQUENCE [LARGE SCALE GENOMIC DNA]</scope>
    <source>
        <strain evidence="9 10">SAORIC-28</strain>
    </source>
</reference>
<keyword evidence="2 6" id="KW-0805">Transcription regulation</keyword>